<gene>
    <name evidence="9" type="primary">FOL1_1</name>
    <name evidence="9" type="ORF">MFIFM68171_04703</name>
</gene>
<dbReference type="PANTHER" id="PTHR42844">
    <property type="entry name" value="DIHYDRONEOPTERIN ALDOLASE 1-RELATED"/>
    <property type="match status" value="1"/>
</dbReference>
<dbReference type="Pfam" id="PF02152">
    <property type="entry name" value="FolB"/>
    <property type="match status" value="2"/>
</dbReference>
<protein>
    <recommendedName>
        <fullName evidence="4">dihydroneopterin aldolase</fullName>
        <ecNumber evidence="4">4.1.2.25</ecNumber>
    </recommendedName>
    <alternativeName>
        <fullName evidence="7">7,8-dihydroneopterin aldolase</fullName>
    </alternativeName>
</protein>
<comment type="catalytic activity">
    <reaction evidence="1">
        <text>7,8-dihydroneopterin = 6-hydroxymethyl-7,8-dihydropterin + glycolaldehyde</text>
        <dbReference type="Rhea" id="RHEA:10540"/>
        <dbReference type="ChEBI" id="CHEBI:17001"/>
        <dbReference type="ChEBI" id="CHEBI:17071"/>
        <dbReference type="ChEBI" id="CHEBI:44841"/>
        <dbReference type="EC" id="4.1.2.25"/>
    </reaction>
</comment>
<dbReference type="RefSeq" id="XP_070916224.1">
    <property type="nucleotide sequence ID" value="XM_071060123.1"/>
</dbReference>
<evidence type="ECO:0000313" key="10">
    <source>
        <dbReference type="Proteomes" id="UP001628179"/>
    </source>
</evidence>
<feature type="domain" description="Dihydroneopterin aldolase/epimerase" evidence="8">
    <location>
        <begin position="134"/>
        <end position="236"/>
    </location>
</feature>
<organism evidence="9 10">
    <name type="scientific">Madurella fahalii</name>
    <dbReference type="NCBI Taxonomy" id="1157608"/>
    <lineage>
        <taxon>Eukaryota</taxon>
        <taxon>Fungi</taxon>
        <taxon>Dikarya</taxon>
        <taxon>Ascomycota</taxon>
        <taxon>Pezizomycotina</taxon>
        <taxon>Sordariomycetes</taxon>
        <taxon>Sordariomycetidae</taxon>
        <taxon>Sordariales</taxon>
        <taxon>Sordariales incertae sedis</taxon>
        <taxon>Madurella</taxon>
    </lineage>
</organism>
<dbReference type="NCBIfam" id="TIGR00526">
    <property type="entry name" value="folB_dom"/>
    <property type="match status" value="1"/>
</dbReference>
<dbReference type="PANTHER" id="PTHR42844:SF1">
    <property type="entry name" value="DIHYDRONEOPTERIN ALDOLASE 1-RELATED"/>
    <property type="match status" value="1"/>
</dbReference>
<feature type="domain" description="Dihydroneopterin aldolase/epimerase" evidence="8">
    <location>
        <begin position="5"/>
        <end position="119"/>
    </location>
</feature>
<accession>A0ABQ0G9N9</accession>
<keyword evidence="5" id="KW-0289">Folate biosynthesis</keyword>
<evidence type="ECO:0000256" key="3">
    <source>
        <dbReference type="ARBA" id="ARBA00005708"/>
    </source>
</evidence>
<proteinExistence type="inferred from homology"/>
<keyword evidence="6" id="KW-0456">Lyase</keyword>
<comment type="pathway">
    <text evidence="2">Cofactor biosynthesis; tetrahydrofolate biosynthesis; 2-amino-4-hydroxy-6-hydroxymethyl-7,8-dihydropteridine diphosphate from 7,8-dihydroneopterin triphosphate: step 3/4.</text>
</comment>
<evidence type="ECO:0000256" key="7">
    <source>
        <dbReference type="ARBA" id="ARBA00032903"/>
    </source>
</evidence>
<dbReference type="InterPro" id="IPR006157">
    <property type="entry name" value="FolB_dom"/>
</dbReference>
<dbReference type="SMART" id="SM00905">
    <property type="entry name" value="FolB"/>
    <property type="match status" value="2"/>
</dbReference>
<comment type="similarity">
    <text evidence="3">Belongs to the DHNA family.</text>
</comment>
<dbReference type="EC" id="4.1.2.25" evidence="4"/>
<dbReference type="Proteomes" id="UP001628179">
    <property type="component" value="Unassembled WGS sequence"/>
</dbReference>
<dbReference type="Gene3D" id="3.30.1130.10">
    <property type="match status" value="2"/>
</dbReference>
<dbReference type="GeneID" id="98175446"/>
<dbReference type="SUPFAM" id="SSF55620">
    <property type="entry name" value="Tetrahydrobiopterin biosynthesis enzymes-like"/>
    <property type="match status" value="2"/>
</dbReference>
<evidence type="ECO:0000259" key="8">
    <source>
        <dbReference type="SMART" id="SM00905"/>
    </source>
</evidence>
<evidence type="ECO:0000256" key="1">
    <source>
        <dbReference type="ARBA" id="ARBA00001353"/>
    </source>
</evidence>
<reference evidence="9 10" key="1">
    <citation type="submission" date="2024-09" db="EMBL/GenBank/DDBJ databases">
        <title>Itraconazole resistance in Madurella fahalii resulting from another homologue of gene encoding cytochrome P450 14-alpha sterol demethylase (CYP51).</title>
        <authorList>
            <person name="Yoshioka I."/>
            <person name="Fahal A.H."/>
            <person name="Kaneko S."/>
            <person name="Yaguchi T."/>
        </authorList>
    </citation>
    <scope>NUCLEOTIDE SEQUENCE [LARGE SCALE GENOMIC DNA]</scope>
    <source>
        <strain evidence="9 10">IFM 68171</strain>
    </source>
</reference>
<evidence type="ECO:0000256" key="5">
    <source>
        <dbReference type="ARBA" id="ARBA00022909"/>
    </source>
</evidence>
<name>A0ABQ0G9N9_9PEZI</name>
<comment type="caution">
    <text evidence="9">The sequence shown here is derived from an EMBL/GenBank/DDBJ whole genome shotgun (WGS) entry which is preliminary data.</text>
</comment>
<keyword evidence="10" id="KW-1185">Reference proteome</keyword>
<evidence type="ECO:0000256" key="4">
    <source>
        <dbReference type="ARBA" id="ARBA00013043"/>
    </source>
</evidence>
<evidence type="ECO:0000256" key="2">
    <source>
        <dbReference type="ARBA" id="ARBA00005013"/>
    </source>
</evidence>
<dbReference type="EMBL" id="BAAFSV010000002">
    <property type="protein sequence ID" value="GAB1314493.1"/>
    <property type="molecule type" value="Genomic_DNA"/>
</dbReference>
<dbReference type="InterPro" id="IPR043133">
    <property type="entry name" value="GTP-CH-I_C/QueF"/>
</dbReference>
<evidence type="ECO:0000256" key="6">
    <source>
        <dbReference type="ARBA" id="ARBA00023239"/>
    </source>
</evidence>
<dbReference type="InterPro" id="IPR006156">
    <property type="entry name" value="Dihydroneopterin_aldolase"/>
</dbReference>
<evidence type="ECO:0000313" key="9">
    <source>
        <dbReference type="EMBL" id="GAB1314493.1"/>
    </source>
</evidence>
<sequence>MGDAVFLRNIRLNAKVGLDCWHRDKAQPALVSLSLPTDIQLASETDDVINTINYGTVYKAIDSGLAGTSYDTLDAFTEAAARIGLEAGGGKTVKATVKLPKVILQAEGEEGGVAMDVEMAAGENGAMAVQSKVLHVHNLRVACVLGVNDHERRGKQLVALNLDLYGGKLPAKTDYQKDFAPVIKLVEDSSYLTLEALCWAVAKLLILGLAFSTVRVSIEKPNAYGVVDCPGVVMTRSVMDIRP</sequence>